<comment type="subcellular location">
    <subcellularLocation>
        <location evidence="1">Nucleus</location>
    </subcellularLocation>
</comment>
<name>A0A3B3T5U0_9TELE</name>
<evidence type="ECO:0000256" key="1">
    <source>
        <dbReference type="ARBA" id="ARBA00004123"/>
    </source>
</evidence>
<dbReference type="InterPro" id="IPR022755">
    <property type="entry name" value="Znf_C2H2_jaz"/>
</dbReference>
<dbReference type="InterPro" id="IPR036236">
    <property type="entry name" value="Znf_C2H2_sf"/>
</dbReference>
<keyword evidence="2" id="KW-0479">Metal-binding</keyword>
<evidence type="ECO:0000313" key="9">
    <source>
        <dbReference type="Proteomes" id="UP000261540"/>
    </source>
</evidence>
<accession>A0A3B3T5U0</accession>
<dbReference type="InterPro" id="IPR003604">
    <property type="entry name" value="Matrin/U1-like-C_Znf_C2H2"/>
</dbReference>
<evidence type="ECO:0000256" key="3">
    <source>
        <dbReference type="ARBA" id="ARBA00022737"/>
    </source>
</evidence>
<reference evidence="8" key="2">
    <citation type="submission" date="2025-09" db="UniProtKB">
        <authorList>
            <consortium name="Ensembl"/>
        </authorList>
    </citation>
    <scope>IDENTIFICATION</scope>
</reference>
<dbReference type="InterPro" id="IPR051868">
    <property type="entry name" value="ZN346_ZMAT4"/>
</dbReference>
<evidence type="ECO:0000256" key="5">
    <source>
        <dbReference type="ARBA" id="ARBA00022833"/>
    </source>
</evidence>
<dbReference type="Gene3D" id="3.30.160.60">
    <property type="entry name" value="Classic Zinc Finger"/>
    <property type="match status" value="1"/>
</dbReference>
<dbReference type="InterPro" id="IPR000690">
    <property type="entry name" value="Matrin/U1-C_Znf_C2H2"/>
</dbReference>
<dbReference type="Pfam" id="PF12171">
    <property type="entry name" value="zf-C2H2_jaz"/>
    <property type="match status" value="1"/>
</dbReference>
<evidence type="ECO:0000256" key="4">
    <source>
        <dbReference type="ARBA" id="ARBA00022771"/>
    </source>
</evidence>
<evidence type="ECO:0000256" key="2">
    <source>
        <dbReference type="ARBA" id="ARBA00022723"/>
    </source>
</evidence>
<proteinExistence type="predicted"/>
<dbReference type="PANTHER" id="PTHR46144">
    <property type="entry name" value="ZINC FINGER PROTEIN 385B-LIKE"/>
    <property type="match status" value="1"/>
</dbReference>
<sequence>PAMGRRPILGYFLPCICNFCNRTNTIGRSAQRSYSQGPLCNGEAGKYCGLCGAWFNNPLMARQHYEGKKHKRNAARARLLEQLAEKKLMLPTGNGSPMNSIWT</sequence>
<dbReference type="SUPFAM" id="SSF57667">
    <property type="entry name" value="beta-beta-alpha zinc fingers"/>
    <property type="match status" value="1"/>
</dbReference>
<dbReference type="SMART" id="SM00451">
    <property type="entry name" value="ZnF_U1"/>
    <property type="match status" value="1"/>
</dbReference>
<dbReference type="Proteomes" id="UP000261540">
    <property type="component" value="Unplaced"/>
</dbReference>
<evidence type="ECO:0000256" key="6">
    <source>
        <dbReference type="ARBA" id="ARBA00023242"/>
    </source>
</evidence>
<dbReference type="GeneTree" id="ENSGT00940000165757"/>
<organism evidence="8 9">
    <name type="scientific">Paramormyrops kingsleyae</name>
    <dbReference type="NCBI Taxonomy" id="1676925"/>
    <lineage>
        <taxon>Eukaryota</taxon>
        <taxon>Metazoa</taxon>
        <taxon>Chordata</taxon>
        <taxon>Craniata</taxon>
        <taxon>Vertebrata</taxon>
        <taxon>Euteleostomi</taxon>
        <taxon>Actinopterygii</taxon>
        <taxon>Neopterygii</taxon>
        <taxon>Teleostei</taxon>
        <taxon>Osteoglossocephala</taxon>
        <taxon>Osteoglossomorpha</taxon>
        <taxon>Osteoglossiformes</taxon>
        <taxon>Mormyridae</taxon>
        <taxon>Paramormyrops</taxon>
    </lineage>
</organism>
<keyword evidence="5" id="KW-0862">Zinc</keyword>
<dbReference type="GO" id="GO:0005634">
    <property type="term" value="C:nucleus"/>
    <property type="evidence" value="ECO:0007669"/>
    <property type="project" value="UniProtKB-SubCell"/>
</dbReference>
<reference evidence="8" key="1">
    <citation type="submission" date="2025-08" db="UniProtKB">
        <authorList>
            <consortium name="Ensembl"/>
        </authorList>
    </citation>
    <scope>IDENTIFICATION</scope>
</reference>
<dbReference type="GO" id="GO:0003676">
    <property type="term" value="F:nucleic acid binding"/>
    <property type="evidence" value="ECO:0007669"/>
    <property type="project" value="InterPro"/>
</dbReference>
<evidence type="ECO:0000313" key="8">
    <source>
        <dbReference type="Ensembl" id="ENSPKIP00000038522.1"/>
    </source>
</evidence>
<dbReference type="Ensembl" id="ENSPKIT00000019513.1">
    <property type="protein sequence ID" value="ENSPKIP00000038522.1"/>
    <property type="gene ID" value="ENSPKIG00000016259.1"/>
</dbReference>
<keyword evidence="6" id="KW-0539">Nucleus</keyword>
<keyword evidence="3" id="KW-0677">Repeat</keyword>
<dbReference type="AlphaFoldDB" id="A0A3B3T5U0"/>
<dbReference type="GO" id="GO:0008270">
    <property type="term" value="F:zinc ion binding"/>
    <property type="evidence" value="ECO:0007669"/>
    <property type="project" value="UniProtKB-KW"/>
</dbReference>
<keyword evidence="9" id="KW-1185">Reference proteome</keyword>
<dbReference type="PROSITE" id="PS50171">
    <property type="entry name" value="ZF_MATRIN"/>
    <property type="match status" value="1"/>
</dbReference>
<keyword evidence="4" id="KW-0863">Zinc-finger</keyword>
<dbReference type="PANTHER" id="PTHR46144:SF2">
    <property type="entry name" value="ZINC FINGER MATRIN-TYPE PROTEIN 4"/>
    <property type="match status" value="1"/>
</dbReference>
<protein>
    <recommendedName>
        <fullName evidence="7">Matrin-type domain-containing protein</fullName>
    </recommendedName>
</protein>
<feature type="domain" description="Matrin-type" evidence="7">
    <location>
        <begin position="46"/>
        <end position="76"/>
    </location>
</feature>
<evidence type="ECO:0000259" key="7">
    <source>
        <dbReference type="PROSITE" id="PS50171"/>
    </source>
</evidence>